<dbReference type="Proteomes" id="UP000000238">
    <property type="component" value="Chromosome"/>
</dbReference>
<dbReference type="STRING" id="349521.HCH_02116"/>
<evidence type="ECO:0000256" key="3">
    <source>
        <dbReference type="PROSITE-ProRule" id="PRU00169"/>
    </source>
</evidence>
<evidence type="ECO:0000313" key="5">
    <source>
        <dbReference type="EMBL" id="ABC28945.1"/>
    </source>
</evidence>
<evidence type="ECO:0000256" key="2">
    <source>
        <dbReference type="ARBA" id="ARBA00023012"/>
    </source>
</evidence>
<feature type="modified residue" description="4-aspartylphosphate" evidence="3">
    <location>
        <position position="55"/>
    </location>
</feature>
<sequence length="379" mass="41650">MTIKTALLVDDSKVARFALSKLLENVSMNVNLAGSAEEALDYLSKNSPPDVIFMDHLMPGMNGVEASKAIKSNPDTAAIPIIMCTSKKSKEFEDAAKRFGIYNILTKPPQTDGLHSILEQLNRDIEAGSLTSAPIDLTAMDFAFSDHDVDDAEEATVAKVKAKEEPPPSPHDALPVNGKAFSLPIEMIEQVARSTVKTSLNTRVHELLSDLFDEQYAHLKRLSEELQNRHDERIETFYSRIENQITTSFAALKEEVSAELAREISQELNEIKEELKNAAPAAPATSASPAITQKQLDELKDHMTTVQSIDTEFWQTLQAEAIQQAHDISRETAEDIAQRTIELYAESQRSASNKAYMIALSISIGVFAAGVAFISGIFG</sequence>
<dbReference type="KEGG" id="hch:HCH_02116"/>
<dbReference type="DNASU" id="3838864"/>
<dbReference type="InterPro" id="IPR011006">
    <property type="entry name" value="CheY-like_superfamily"/>
</dbReference>
<dbReference type="PANTHER" id="PTHR44591:SF14">
    <property type="entry name" value="PROTEIN PILG"/>
    <property type="match status" value="1"/>
</dbReference>
<dbReference type="InterPro" id="IPR001789">
    <property type="entry name" value="Sig_transdc_resp-reg_receiver"/>
</dbReference>
<dbReference type="OrthoDB" id="236568at2"/>
<protein>
    <submittedName>
        <fullName evidence="5">FOG: CheY-like receiver</fullName>
    </submittedName>
</protein>
<evidence type="ECO:0000256" key="1">
    <source>
        <dbReference type="ARBA" id="ARBA00022553"/>
    </source>
</evidence>
<dbReference type="GO" id="GO:0000160">
    <property type="term" value="P:phosphorelay signal transduction system"/>
    <property type="evidence" value="ECO:0007669"/>
    <property type="project" value="UniProtKB-KW"/>
</dbReference>
<dbReference type="PANTHER" id="PTHR44591">
    <property type="entry name" value="STRESS RESPONSE REGULATOR PROTEIN 1"/>
    <property type="match status" value="1"/>
</dbReference>
<feature type="domain" description="Response regulatory" evidence="4">
    <location>
        <begin position="5"/>
        <end position="122"/>
    </location>
</feature>
<name>Q2SK79_HAHCH</name>
<dbReference type="RefSeq" id="WP_011396016.1">
    <property type="nucleotide sequence ID" value="NC_007645.1"/>
</dbReference>
<dbReference type="AlphaFoldDB" id="Q2SK79"/>
<dbReference type="CDD" id="cd00156">
    <property type="entry name" value="REC"/>
    <property type="match status" value="1"/>
</dbReference>
<evidence type="ECO:0000313" key="6">
    <source>
        <dbReference type="Proteomes" id="UP000000238"/>
    </source>
</evidence>
<dbReference type="PROSITE" id="PS50110">
    <property type="entry name" value="RESPONSE_REGULATORY"/>
    <property type="match status" value="1"/>
</dbReference>
<gene>
    <name evidence="5" type="ordered locus">HCH_02116</name>
</gene>
<dbReference type="SUPFAM" id="SSF52172">
    <property type="entry name" value="CheY-like"/>
    <property type="match status" value="1"/>
</dbReference>
<dbReference type="InterPro" id="IPR050595">
    <property type="entry name" value="Bact_response_regulator"/>
</dbReference>
<dbReference type="Gene3D" id="3.40.50.2300">
    <property type="match status" value="1"/>
</dbReference>
<dbReference type="HOGENOM" id="CLU_833675_0_0_6"/>
<keyword evidence="1 3" id="KW-0597">Phosphoprotein</keyword>
<reference evidence="5 6" key="1">
    <citation type="journal article" date="2005" name="Nucleic Acids Res.">
        <title>Genomic blueprint of Hahella chejuensis, a marine microbe producing an algicidal agent.</title>
        <authorList>
            <person name="Jeong H."/>
            <person name="Yim J.H."/>
            <person name="Lee C."/>
            <person name="Choi S.-H."/>
            <person name="Park Y.K."/>
            <person name="Yoon S.H."/>
            <person name="Hur C.-G."/>
            <person name="Kang H.-Y."/>
            <person name="Kim D."/>
            <person name="Lee H.H."/>
            <person name="Park K.H."/>
            <person name="Park S.-H."/>
            <person name="Park H.-S."/>
            <person name="Lee H.K."/>
            <person name="Oh T.K."/>
            <person name="Kim J.F."/>
        </authorList>
    </citation>
    <scope>NUCLEOTIDE SEQUENCE [LARGE SCALE GENOMIC DNA]</scope>
    <source>
        <strain evidence="5 6">KCTC 2396</strain>
    </source>
</reference>
<organism evidence="5 6">
    <name type="scientific">Hahella chejuensis (strain KCTC 2396)</name>
    <dbReference type="NCBI Taxonomy" id="349521"/>
    <lineage>
        <taxon>Bacteria</taxon>
        <taxon>Pseudomonadati</taxon>
        <taxon>Pseudomonadota</taxon>
        <taxon>Gammaproteobacteria</taxon>
        <taxon>Oceanospirillales</taxon>
        <taxon>Hahellaceae</taxon>
        <taxon>Hahella</taxon>
    </lineage>
</organism>
<accession>Q2SK79</accession>
<evidence type="ECO:0000259" key="4">
    <source>
        <dbReference type="PROSITE" id="PS50110"/>
    </source>
</evidence>
<proteinExistence type="predicted"/>
<dbReference type="SMART" id="SM00448">
    <property type="entry name" value="REC"/>
    <property type="match status" value="1"/>
</dbReference>
<dbReference type="EMBL" id="CP000155">
    <property type="protein sequence ID" value="ABC28945.1"/>
    <property type="molecule type" value="Genomic_DNA"/>
</dbReference>
<dbReference type="eggNOG" id="COG0784">
    <property type="taxonomic scope" value="Bacteria"/>
</dbReference>
<keyword evidence="2" id="KW-0902">Two-component regulatory system</keyword>
<keyword evidence="6" id="KW-1185">Reference proteome</keyword>
<dbReference type="Pfam" id="PF00072">
    <property type="entry name" value="Response_reg"/>
    <property type="match status" value="1"/>
</dbReference>